<reference evidence="5" key="1">
    <citation type="submission" date="2020-05" db="EMBL/GenBank/DDBJ databases">
        <authorList>
            <person name="Chiriac C."/>
            <person name="Salcher M."/>
            <person name="Ghai R."/>
            <person name="Kavagutti S V."/>
        </authorList>
    </citation>
    <scope>NUCLEOTIDE SEQUENCE</scope>
</reference>
<dbReference type="SUPFAM" id="SSF53335">
    <property type="entry name" value="S-adenosyl-L-methionine-dependent methyltransferases"/>
    <property type="match status" value="1"/>
</dbReference>
<dbReference type="AlphaFoldDB" id="A0A6J6K0G3"/>
<dbReference type="GO" id="GO:0032259">
    <property type="term" value="P:methylation"/>
    <property type="evidence" value="ECO:0007669"/>
    <property type="project" value="UniProtKB-KW"/>
</dbReference>
<evidence type="ECO:0000256" key="3">
    <source>
        <dbReference type="ARBA" id="ARBA00022691"/>
    </source>
</evidence>
<evidence type="ECO:0000256" key="2">
    <source>
        <dbReference type="ARBA" id="ARBA00022679"/>
    </source>
</evidence>
<dbReference type="EMBL" id="CAEZTM010000084">
    <property type="protein sequence ID" value="CAB4580025.1"/>
    <property type="molecule type" value="Genomic_DNA"/>
</dbReference>
<keyword evidence="3" id="KW-0949">S-adenosyl-L-methionine</keyword>
<organism evidence="5">
    <name type="scientific">freshwater metagenome</name>
    <dbReference type="NCBI Taxonomy" id="449393"/>
    <lineage>
        <taxon>unclassified sequences</taxon>
        <taxon>metagenomes</taxon>
        <taxon>ecological metagenomes</taxon>
    </lineage>
</organism>
<evidence type="ECO:0000313" key="4">
    <source>
        <dbReference type="EMBL" id="CAB4580025.1"/>
    </source>
</evidence>
<dbReference type="CDD" id="cd02440">
    <property type="entry name" value="AdoMet_MTases"/>
    <property type="match status" value="1"/>
</dbReference>
<sequence length="210" mass="23025">MSDKELSWHFVEERVPEDRGIERARRTSLEHGVDPITASAGEYIATIAMSIDASSIIEIGTGLGVGTLWLAQACPDAHITTIDSEMDHHATVRELLQEAEIPASRVRLITEKALDVLPKMNEASYDLVVIDADFQNVQAYVDQAINLVRPRGSVIVAGVLGDDLVADPAQRDDKTSAYRWLLKALEDRADVVHTLNLIGDGLVHIVKRPA</sequence>
<dbReference type="Pfam" id="PF01596">
    <property type="entry name" value="Methyltransf_3"/>
    <property type="match status" value="1"/>
</dbReference>
<keyword evidence="2" id="KW-0808">Transferase</keyword>
<dbReference type="InterPro" id="IPR050362">
    <property type="entry name" value="Cation-dep_OMT"/>
</dbReference>
<name>A0A6J6K0G3_9ZZZZ</name>
<dbReference type="EMBL" id="CAEZVY010000057">
    <property type="protein sequence ID" value="CAB4641915.1"/>
    <property type="molecule type" value="Genomic_DNA"/>
</dbReference>
<keyword evidence="1" id="KW-0489">Methyltransferase</keyword>
<dbReference type="GO" id="GO:0008171">
    <property type="term" value="F:O-methyltransferase activity"/>
    <property type="evidence" value="ECO:0007669"/>
    <property type="project" value="InterPro"/>
</dbReference>
<dbReference type="GO" id="GO:0008757">
    <property type="term" value="F:S-adenosylmethionine-dependent methyltransferase activity"/>
    <property type="evidence" value="ECO:0007669"/>
    <property type="project" value="TreeGrafter"/>
</dbReference>
<dbReference type="InterPro" id="IPR002935">
    <property type="entry name" value="SAM_O-MeTrfase"/>
</dbReference>
<evidence type="ECO:0000313" key="5">
    <source>
        <dbReference type="EMBL" id="CAB4641915.1"/>
    </source>
</evidence>
<dbReference type="Gene3D" id="3.40.50.150">
    <property type="entry name" value="Vaccinia Virus protein VP39"/>
    <property type="match status" value="1"/>
</dbReference>
<accession>A0A6J6K0G3</accession>
<proteinExistence type="predicted"/>
<dbReference type="InterPro" id="IPR029063">
    <property type="entry name" value="SAM-dependent_MTases_sf"/>
</dbReference>
<gene>
    <name evidence="4" type="ORF">UFOPK1684_01330</name>
    <name evidence="5" type="ORF">UFOPK2158_00671</name>
</gene>
<protein>
    <submittedName>
        <fullName evidence="5">Unannotated protein</fullName>
    </submittedName>
</protein>
<dbReference type="PROSITE" id="PS51682">
    <property type="entry name" value="SAM_OMT_I"/>
    <property type="match status" value="1"/>
</dbReference>
<evidence type="ECO:0000256" key="1">
    <source>
        <dbReference type="ARBA" id="ARBA00022603"/>
    </source>
</evidence>
<dbReference type="PANTHER" id="PTHR10509:SF85">
    <property type="entry name" value="O-METHYLTRANSFERASE RV1220C-RELATED"/>
    <property type="match status" value="1"/>
</dbReference>
<dbReference type="PANTHER" id="PTHR10509">
    <property type="entry name" value="O-METHYLTRANSFERASE-RELATED"/>
    <property type="match status" value="1"/>
</dbReference>